<feature type="domain" description="C2H2-type" evidence="11">
    <location>
        <begin position="233"/>
        <end position="260"/>
    </location>
</feature>
<evidence type="ECO:0000256" key="5">
    <source>
        <dbReference type="ARBA" id="ARBA00022833"/>
    </source>
</evidence>
<dbReference type="FunFam" id="3.30.160.60:FF:000100">
    <property type="entry name" value="Zinc finger 45-like"/>
    <property type="match status" value="1"/>
</dbReference>
<dbReference type="FunFam" id="3.30.160.60:FF:000446">
    <property type="entry name" value="Zinc finger protein"/>
    <property type="match status" value="1"/>
</dbReference>
<name>A0A3B4A574_9GOBI</name>
<dbReference type="GO" id="GO:0008270">
    <property type="term" value="F:zinc ion binding"/>
    <property type="evidence" value="ECO:0007669"/>
    <property type="project" value="UniProtKB-KW"/>
</dbReference>
<organism evidence="12 13">
    <name type="scientific">Periophthalmus magnuspinnatus</name>
    <dbReference type="NCBI Taxonomy" id="409849"/>
    <lineage>
        <taxon>Eukaryota</taxon>
        <taxon>Metazoa</taxon>
        <taxon>Chordata</taxon>
        <taxon>Craniata</taxon>
        <taxon>Vertebrata</taxon>
        <taxon>Euteleostomi</taxon>
        <taxon>Actinopterygii</taxon>
        <taxon>Neopterygii</taxon>
        <taxon>Teleostei</taxon>
        <taxon>Neoteleostei</taxon>
        <taxon>Acanthomorphata</taxon>
        <taxon>Gobiaria</taxon>
        <taxon>Gobiiformes</taxon>
        <taxon>Gobioidei</taxon>
        <taxon>Gobiidae</taxon>
        <taxon>Oxudercinae</taxon>
        <taxon>Periophthalmus</taxon>
    </lineage>
</organism>
<keyword evidence="3" id="KW-0677">Repeat</keyword>
<dbReference type="SMART" id="SM00355">
    <property type="entry name" value="ZnF_C2H2"/>
    <property type="match status" value="9"/>
</dbReference>
<evidence type="ECO:0000256" key="4">
    <source>
        <dbReference type="ARBA" id="ARBA00022771"/>
    </source>
</evidence>
<proteinExistence type="predicted"/>
<dbReference type="SUPFAM" id="SSF57667">
    <property type="entry name" value="beta-beta-alpha zinc fingers"/>
    <property type="match status" value="6"/>
</dbReference>
<dbReference type="PANTHER" id="PTHR24384:SF189">
    <property type="entry name" value="C2H2-TYPE DOMAIN-CONTAINING PROTEIN-RELATED"/>
    <property type="match status" value="1"/>
</dbReference>
<evidence type="ECO:0000313" key="13">
    <source>
        <dbReference type="Proteomes" id="UP000261520"/>
    </source>
</evidence>
<evidence type="ECO:0000256" key="10">
    <source>
        <dbReference type="PROSITE-ProRule" id="PRU00042"/>
    </source>
</evidence>
<evidence type="ECO:0000256" key="3">
    <source>
        <dbReference type="ARBA" id="ARBA00022737"/>
    </source>
</evidence>
<evidence type="ECO:0000256" key="9">
    <source>
        <dbReference type="ARBA" id="ARBA00023242"/>
    </source>
</evidence>
<dbReference type="STRING" id="409849.ENSPMGP00000011875"/>
<dbReference type="GO" id="GO:0000978">
    <property type="term" value="F:RNA polymerase II cis-regulatory region sequence-specific DNA binding"/>
    <property type="evidence" value="ECO:0007669"/>
    <property type="project" value="TreeGrafter"/>
</dbReference>
<dbReference type="InterPro" id="IPR050752">
    <property type="entry name" value="C2H2-ZF_domain"/>
</dbReference>
<sequence>MVDSLVQAFHMDFNVPLKQGDRPYYCLQCGKGFKSNLHLIHHKITHQRRIQCTVCKKILPTIGELIEHRKSHLKRGLLQCPDCPQTFTYPVYLLRHLRTHLKSQNALLQKEDKQNASHPIQTLSEAQHSCPLCNKVFDDAQLFSNHYLTHPPRQCADCPFCKRTFTKRRYLLRHMARHVGGKRFFCKCGRRFSTEHVLKLHHETCSSLNPSLVCQLMANKKTENLAQRDTSDFKCKFCNKTFTKSRSLRRHILTHNEVKPYRCKVCDSCFSRYDHLKVHLGCCKGKVKLQLKPQICIPKISLDQVGTGWQKELGVRCVEKGQKYECTICGRNYETQSKLNWHNSMFHTVKRFKCMRCSSFFSTEKSLRTHIRFRRCRLASIVKSKSHKPETQATNVSSEKHNKILARIQPISAKQDIGKILKCNFCPLHMYLHTGEKSFVCDCGKTFLRKHHLQRHVHTCVKKMDESQPMTALILILPHIFHVMCAARPLPHQKILRTISGAILVKSPLNVLNVVNVSFKLPNYNSMNESIILSSSVECATGVLSLFLH</sequence>
<evidence type="ECO:0000256" key="8">
    <source>
        <dbReference type="ARBA" id="ARBA00023163"/>
    </source>
</evidence>
<feature type="domain" description="C2H2-type" evidence="11">
    <location>
        <begin position="128"/>
        <end position="150"/>
    </location>
</feature>
<dbReference type="AlphaFoldDB" id="A0A3B4A574"/>
<reference evidence="12" key="1">
    <citation type="submission" date="2025-08" db="UniProtKB">
        <authorList>
            <consortium name="Ensembl"/>
        </authorList>
    </citation>
    <scope>IDENTIFICATION</scope>
</reference>
<keyword evidence="5" id="KW-0862">Zinc</keyword>
<comment type="subcellular location">
    <subcellularLocation>
        <location evidence="1">Nucleus</location>
    </subcellularLocation>
</comment>
<dbReference type="PROSITE" id="PS50157">
    <property type="entry name" value="ZINC_FINGER_C2H2_2"/>
    <property type="match status" value="6"/>
</dbReference>
<dbReference type="Pfam" id="PF13912">
    <property type="entry name" value="zf-C2H2_6"/>
    <property type="match status" value="1"/>
</dbReference>
<keyword evidence="13" id="KW-1185">Reference proteome</keyword>
<keyword evidence="7" id="KW-0238">DNA-binding</keyword>
<dbReference type="Gene3D" id="3.30.160.60">
    <property type="entry name" value="Classic Zinc Finger"/>
    <property type="match status" value="7"/>
</dbReference>
<dbReference type="PROSITE" id="PS00028">
    <property type="entry name" value="ZINC_FINGER_C2H2_1"/>
    <property type="match status" value="6"/>
</dbReference>
<dbReference type="Ensembl" id="ENSPMGT00000012667.1">
    <property type="protein sequence ID" value="ENSPMGP00000011875.1"/>
    <property type="gene ID" value="ENSPMGG00000009827.1"/>
</dbReference>
<keyword evidence="4 10" id="KW-0863">Zinc-finger</keyword>
<dbReference type="InterPro" id="IPR013087">
    <property type="entry name" value="Znf_C2H2_type"/>
</dbReference>
<keyword evidence="8" id="KW-0804">Transcription</keyword>
<evidence type="ECO:0000256" key="1">
    <source>
        <dbReference type="ARBA" id="ARBA00004123"/>
    </source>
</evidence>
<dbReference type="GO" id="GO:0000981">
    <property type="term" value="F:DNA-binding transcription factor activity, RNA polymerase II-specific"/>
    <property type="evidence" value="ECO:0007669"/>
    <property type="project" value="TreeGrafter"/>
</dbReference>
<dbReference type="GO" id="GO:0005634">
    <property type="term" value="C:nucleus"/>
    <property type="evidence" value="ECO:0007669"/>
    <property type="project" value="UniProtKB-SubCell"/>
</dbReference>
<feature type="domain" description="C2H2-type" evidence="11">
    <location>
        <begin position="78"/>
        <end position="105"/>
    </location>
</feature>
<evidence type="ECO:0000256" key="6">
    <source>
        <dbReference type="ARBA" id="ARBA00023015"/>
    </source>
</evidence>
<keyword evidence="6" id="KW-0805">Transcription regulation</keyword>
<evidence type="ECO:0000256" key="7">
    <source>
        <dbReference type="ARBA" id="ARBA00023125"/>
    </source>
</evidence>
<evidence type="ECO:0000313" key="12">
    <source>
        <dbReference type="Ensembl" id="ENSPMGP00000011875.1"/>
    </source>
</evidence>
<feature type="domain" description="C2H2-type" evidence="11">
    <location>
        <begin position="156"/>
        <end position="183"/>
    </location>
</feature>
<dbReference type="Proteomes" id="UP000261520">
    <property type="component" value="Unplaced"/>
</dbReference>
<evidence type="ECO:0000256" key="2">
    <source>
        <dbReference type="ARBA" id="ARBA00022723"/>
    </source>
</evidence>
<protein>
    <recommendedName>
        <fullName evidence="11">C2H2-type domain-containing protein</fullName>
    </recommendedName>
</protein>
<feature type="domain" description="C2H2-type" evidence="11">
    <location>
        <begin position="24"/>
        <end position="51"/>
    </location>
</feature>
<accession>A0A3B4A574</accession>
<keyword evidence="9" id="KW-0539">Nucleus</keyword>
<dbReference type="PANTHER" id="PTHR24384">
    <property type="entry name" value="FINGER PUTATIVE TRANSCRIPTION FACTOR FAMILY-RELATED"/>
    <property type="match status" value="1"/>
</dbReference>
<feature type="domain" description="C2H2-type" evidence="11">
    <location>
        <begin position="324"/>
        <end position="352"/>
    </location>
</feature>
<keyword evidence="2" id="KW-0479">Metal-binding</keyword>
<dbReference type="InterPro" id="IPR036236">
    <property type="entry name" value="Znf_C2H2_sf"/>
</dbReference>
<evidence type="ECO:0000259" key="11">
    <source>
        <dbReference type="PROSITE" id="PS50157"/>
    </source>
</evidence>
<reference evidence="12" key="2">
    <citation type="submission" date="2025-09" db="UniProtKB">
        <authorList>
            <consortium name="Ensembl"/>
        </authorList>
    </citation>
    <scope>IDENTIFICATION</scope>
</reference>
<dbReference type="Pfam" id="PF00096">
    <property type="entry name" value="zf-C2H2"/>
    <property type="match status" value="7"/>
</dbReference>